<reference evidence="1 2" key="1">
    <citation type="submission" date="2018-10" db="EMBL/GenBank/DDBJ databases">
        <authorList>
            <person name="Zhang X."/>
        </authorList>
    </citation>
    <scope>NUCLEOTIDE SEQUENCE [LARGE SCALE GENOMIC DNA]</scope>
    <source>
        <strain evidence="1 2">SK-G1</strain>
    </source>
</reference>
<dbReference type="Proteomes" id="UP000280960">
    <property type="component" value="Chromosome"/>
</dbReference>
<keyword evidence="2" id="KW-1185">Reference proteome</keyword>
<dbReference type="KEGG" id="bacg:D2962_14605"/>
<sequence>MEKGLRYQSKVQAFEAELAVILLWFHNQIHFIVILIYEISILIENEFAALYDFPSIGARVIPFPLREVFSRFSLWPNKVSCVWTVNLSRHGQKV</sequence>
<evidence type="ECO:0000313" key="1">
    <source>
        <dbReference type="EMBL" id="AYO31664.1"/>
    </source>
</evidence>
<protein>
    <submittedName>
        <fullName evidence="1">Uncharacterized protein</fullName>
    </submittedName>
</protein>
<gene>
    <name evidence="1" type="ORF">D2962_14605</name>
</gene>
<evidence type="ECO:0000313" key="2">
    <source>
        <dbReference type="Proteomes" id="UP000280960"/>
    </source>
</evidence>
<name>A0A3G2R803_9FIRM</name>
<dbReference type="AlphaFoldDB" id="A0A3G2R803"/>
<proteinExistence type="predicted"/>
<dbReference type="EMBL" id="CP033169">
    <property type="protein sequence ID" value="AYO31664.1"/>
    <property type="molecule type" value="Genomic_DNA"/>
</dbReference>
<organism evidence="1 2">
    <name type="scientific">Biomaibacter acetigenes</name>
    <dbReference type="NCBI Taxonomy" id="2316383"/>
    <lineage>
        <taxon>Bacteria</taxon>
        <taxon>Bacillati</taxon>
        <taxon>Bacillota</taxon>
        <taxon>Clostridia</taxon>
        <taxon>Thermosediminibacterales</taxon>
        <taxon>Tepidanaerobacteraceae</taxon>
        <taxon>Biomaibacter</taxon>
    </lineage>
</organism>
<accession>A0A3G2R803</accession>